<name>A0A1M6L3G4_9FLAO</name>
<dbReference type="Gene3D" id="2.70.98.10">
    <property type="match status" value="1"/>
</dbReference>
<evidence type="ECO:0000256" key="2">
    <source>
        <dbReference type="ARBA" id="ARBA00011245"/>
    </source>
</evidence>
<protein>
    <submittedName>
        <fullName evidence="4">Galactose mutarotase</fullName>
    </submittedName>
</protein>
<comment type="subunit">
    <text evidence="2">Monomer.</text>
</comment>
<accession>A0A1M6L3G4</accession>
<dbReference type="Proteomes" id="UP000184232">
    <property type="component" value="Unassembled WGS sequence"/>
</dbReference>
<evidence type="ECO:0000256" key="3">
    <source>
        <dbReference type="ARBA" id="ARBA00022837"/>
    </source>
</evidence>
<dbReference type="InterPro" id="IPR037481">
    <property type="entry name" value="LacX"/>
</dbReference>
<dbReference type="AlphaFoldDB" id="A0A1M6L3G4"/>
<evidence type="ECO:0000256" key="1">
    <source>
        <dbReference type="ARBA" id="ARBA00001913"/>
    </source>
</evidence>
<dbReference type="OrthoDB" id="9795355at2"/>
<dbReference type="InterPro" id="IPR008183">
    <property type="entry name" value="Aldose_1/G6P_1-epimerase"/>
</dbReference>
<evidence type="ECO:0000313" key="4">
    <source>
        <dbReference type="EMBL" id="SHJ65758.1"/>
    </source>
</evidence>
<dbReference type="GO" id="GO:0016853">
    <property type="term" value="F:isomerase activity"/>
    <property type="evidence" value="ECO:0007669"/>
    <property type="project" value="InterPro"/>
</dbReference>
<dbReference type="STRING" id="683124.SAMN05444337_2376"/>
<reference evidence="4 5" key="1">
    <citation type="submission" date="2016-11" db="EMBL/GenBank/DDBJ databases">
        <authorList>
            <person name="Jaros S."/>
            <person name="Januszkiewicz K."/>
            <person name="Wedrychowicz H."/>
        </authorList>
    </citation>
    <scope>NUCLEOTIDE SEQUENCE [LARGE SCALE GENOMIC DNA]</scope>
    <source>
        <strain evidence="4 5">DSM 22807</strain>
    </source>
</reference>
<dbReference type="InterPro" id="IPR011013">
    <property type="entry name" value="Gal_mutarotase_sf_dom"/>
</dbReference>
<keyword evidence="5" id="KW-1185">Reference proteome</keyword>
<dbReference type="EMBL" id="FQZH01000005">
    <property type="protein sequence ID" value="SHJ65758.1"/>
    <property type="molecule type" value="Genomic_DNA"/>
</dbReference>
<organism evidence="4 5">
    <name type="scientific">Flavobacterium haoranii</name>
    <dbReference type="NCBI Taxonomy" id="683124"/>
    <lineage>
        <taxon>Bacteria</taxon>
        <taxon>Pseudomonadati</taxon>
        <taxon>Bacteroidota</taxon>
        <taxon>Flavobacteriia</taxon>
        <taxon>Flavobacteriales</taxon>
        <taxon>Flavobacteriaceae</taxon>
        <taxon>Flavobacterium</taxon>
    </lineage>
</organism>
<proteinExistence type="predicted"/>
<evidence type="ECO:0000313" key="5">
    <source>
        <dbReference type="Proteomes" id="UP000184232"/>
    </source>
</evidence>
<dbReference type="GO" id="GO:0030246">
    <property type="term" value="F:carbohydrate binding"/>
    <property type="evidence" value="ECO:0007669"/>
    <property type="project" value="InterPro"/>
</dbReference>
<dbReference type="RefSeq" id="WP_072785353.1">
    <property type="nucleotide sequence ID" value="NZ_CP045292.1"/>
</dbReference>
<gene>
    <name evidence="4" type="ORF">SAMN05444337_2376</name>
</gene>
<dbReference type="InterPro" id="IPR014718">
    <property type="entry name" value="GH-type_carb-bd"/>
</dbReference>
<sequence length="280" mass="32837">MLQTISNHILSATINSKGAELVQLSKNNQDYIWEIDEKYWNKTSPILFPIVGRLKSDEYHNNEGTFKLPRHGFARDYEFEIIEKTENKVVFQLISNATTFINYPYHFQLKLSYEIIENQITLTYETKNLSQYQMPYSIGAHPAFKIENIKDYSLEFPNDNELTFHSLENELYSKKTNTISLDQNKLPLNYNHFKVDALVLKEFHSNEFSLLKNNNLYLKFKLTNFPHLGIWTKENAPFICIEPWNGYADNFDTNGNIFNKSGITILNPNEIKENKIEITL</sequence>
<dbReference type="Pfam" id="PF01263">
    <property type="entry name" value="Aldose_epim"/>
    <property type="match status" value="1"/>
</dbReference>
<dbReference type="SUPFAM" id="SSF74650">
    <property type="entry name" value="Galactose mutarotase-like"/>
    <property type="match status" value="1"/>
</dbReference>
<dbReference type="GO" id="GO:0005975">
    <property type="term" value="P:carbohydrate metabolic process"/>
    <property type="evidence" value="ECO:0007669"/>
    <property type="project" value="InterPro"/>
</dbReference>
<keyword evidence="3" id="KW-0106">Calcium</keyword>
<dbReference type="CDD" id="cd09024">
    <property type="entry name" value="Aldose_epim_lacX"/>
    <property type="match status" value="1"/>
</dbReference>
<comment type="cofactor">
    <cofactor evidence="1">
        <name>Ca(2+)</name>
        <dbReference type="ChEBI" id="CHEBI:29108"/>
    </cofactor>
</comment>